<organism evidence="2 3">
    <name type="scientific">Sphingomonas jinjuensis</name>
    <dbReference type="NCBI Taxonomy" id="535907"/>
    <lineage>
        <taxon>Bacteria</taxon>
        <taxon>Pseudomonadati</taxon>
        <taxon>Pseudomonadota</taxon>
        <taxon>Alphaproteobacteria</taxon>
        <taxon>Sphingomonadales</taxon>
        <taxon>Sphingomonadaceae</taxon>
        <taxon>Sphingomonas</taxon>
    </lineage>
</organism>
<dbReference type="Gene3D" id="3.40.630.30">
    <property type="match status" value="1"/>
</dbReference>
<comment type="caution">
    <text evidence="2">The sequence shown here is derived from an EMBL/GenBank/DDBJ whole genome shotgun (WGS) entry which is preliminary data.</text>
</comment>
<gene>
    <name evidence="2" type="ORF">GGQ80_000974</name>
</gene>
<dbReference type="Proteomes" id="UP000529795">
    <property type="component" value="Unassembled WGS sequence"/>
</dbReference>
<keyword evidence="3" id="KW-1185">Reference proteome</keyword>
<dbReference type="AlphaFoldDB" id="A0A840F9X0"/>
<dbReference type="GO" id="GO:0016747">
    <property type="term" value="F:acyltransferase activity, transferring groups other than amino-acyl groups"/>
    <property type="evidence" value="ECO:0007669"/>
    <property type="project" value="InterPro"/>
</dbReference>
<feature type="domain" description="N-acetyltransferase" evidence="1">
    <location>
        <begin position="7"/>
        <end position="167"/>
    </location>
</feature>
<protein>
    <submittedName>
        <fullName evidence="2">RimJ/RimL family protein N-acetyltransferase</fullName>
    </submittedName>
</protein>
<dbReference type="PROSITE" id="PS51186">
    <property type="entry name" value="GNAT"/>
    <property type="match status" value="1"/>
</dbReference>
<dbReference type="InterPro" id="IPR000182">
    <property type="entry name" value="GNAT_dom"/>
</dbReference>
<dbReference type="Pfam" id="PF13302">
    <property type="entry name" value="Acetyltransf_3"/>
    <property type="match status" value="1"/>
</dbReference>
<evidence type="ECO:0000313" key="2">
    <source>
        <dbReference type="EMBL" id="MBB4153086.1"/>
    </source>
</evidence>
<dbReference type="InterPro" id="IPR016181">
    <property type="entry name" value="Acyl_CoA_acyltransferase"/>
</dbReference>
<dbReference type="EMBL" id="JACIEV010000002">
    <property type="protein sequence ID" value="MBB4153086.1"/>
    <property type="molecule type" value="Genomic_DNA"/>
</dbReference>
<dbReference type="RefSeq" id="WP_183982756.1">
    <property type="nucleotide sequence ID" value="NZ_JACIEV010000002.1"/>
</dbReference>
<dbReference type="SUPFAM" id="SSF55729">
    <property type="entry name" value="Acyl-CoA N-acyltransferases (Nat)"/>
    <property type="match status" value="1"/>
</dbReference>
<dbReference type="InterPro" id="IPR051531">
    <property type="entry name" value="N-acetyltransferase"/>
</dbReference>
<evidence type="ECO:0000259" key="1">
    <source>
        <dbReference type="PROSITE" id="PS51186"/>
    </source>
</evidence>
<sequence>MIETERLIVRPWRDEDRAPFAAMGADAEVMRHLGGVIDRAASDAAIDRYVAKAAANGGDFWAVERRGDGAFLGFCGIRRGGHPGTPVPAEWEVGWRLRRDAWGQGYAREAAAASIDWAWSHTPAARVAAWTVPANTASWGLMRRLGMAHRPELDFDHPAFTPGHPLCRHLVYTIDRPA</sequence>
<accession>A0A840F9X0</accession>
<proteinExistence type="predicted"/>
<keyword evidence="2" id="KW-0808">Transferase</keyword>
<evidence type="ECO:0000313" key="3">
    <source>
        <dbReference type="Proteomes" id="UP000529795"/>
    </source>
</evidence>
<dbReference type="PANTHER" id="PTHR43792">
    <property type="entry name" value="GNAT FAMILY, PUTATIVE (AFU_ORTHOLOGUE AFUA_3G00765)-RELATED-RELATED"/>
    <property type="match status" value="1"/>
</dbReference>
<name>A0A840F9X0_9SPHN</name>
<reference evidence="2 3" key="1">
    <citation type="submission" date="2020-08" db="EMBL/GenBank/DDBJ databases">
        <title>Genomic Encyclopedia of Type Strains, Phase IV (KMG-IV): sequencing the most valuable type-strain genomes for metagenomic binning, comparative biology and taxonomic classification.</title>
        <authorList>
            <person name="Goeker M."/>
        </authorList>
    </citation>
    <scope>NUCLEOTIDE SEQUENCE [LARGE SCALE GENOMIC DNA]</scope>
    <source>
        <strain evidence="2 3">YC6723</strain>
    </source>
</reference>
<dbReference type="PANTHER" id="PTHR43792:SF1">
    <property type="entry name" value="N-ACETYLTRANSFERASE DOMAIN-CONTAINING PROTEIN"/>
    <property type="match status" value="1"/>
</dbReference>